<organism evidence="2">
    <name type="scientific">freshwater metagenome</name>
    <dbReference type="NCBI Taxonomy" id="449393"/>
    <lineage>
        <taxon>unclassified sequences</taxon>
        <taxon>metagenomes</taxon>
        <taxon>ecological metagenomes</taxon>
    </lineage>
</organism>
<dbReference type="EMBL" id="CAFBMK010000029">
    <property type="protein sequence ID" value="CAB4904044.1"/>
    <property type="molecule type" value="Genomic_DNA"/>
</dbReference>
<accession>A0A6J7GB36</accession>
<dbReference type="AlphaFoldDB" id="A0A6J7GB36"/>
<evidence type="ECO:0000256" key="1">
    <source>
        <dbReference type="SAM" id="MobiDB-lite"/>
    </source>
</evidence>
<gene>
    <name evidence="2" type="ORF">UFOPK3564_00757</name>
</gene>
<feature type="region of interest" description="Disordered" evidence="1">
    <location>
        <begin position="55"/>
        <end position="80"/>
    </location>
</feature>
<protein>
    <submittedName>
        <fullName evidence="2">Unannotated protein</fullName>
    </submittedName>
</protein>
<name>A0A6J7GB36_9ZZZZ</name>
<proteinExistence type="predicted"/>
<reference evidence="2" key="1">
    <citation type="submission" date="2020-05" db="EMBL/GenBank/DDBJ databases">
        <authorList>
            <person name="Chiriac C."/>
            <person name="Salcher M."/>
            <person name="Ghai R."/>
            <person name="Kavagutti S V."/>
        </authorList>
    </citation>
    <scope>NUCLEOTIDE SEQUENCE</scope>
</reference>
<sequence length="80" mass="8753">MLPLPDADDSPPTDARTRTTQVLEVLRGLRDLDTDAGGTAGPEIDEAIREFKRKAGRLRERDHRNSGTVGATQRDADRPG</sequence>
<evidence type="ECO:0000313" key="2">
    <source>
        <dbReference type="EMBL" id="CAB4904044.1"/>
    </source>
</evidence>